<feature type="binding site" evidence="7">
    <location>
        <position position="99"/>
    </location>
    <ligand>
        <name>S-adenosyl-L-methionine</name>
        <dbReference type="ChEBI" id="CHEBI:59789"/>
    </ligand>
</feature>
<protein>
    <recommendedName>
        <fullName evidence="7">tRNA (guanine-N(7)-)-methyltransferase</fullName>
        <ecNumber evidence="7">2.1.1.33</ecNumber>
    </recommendedName>
    <alternativeName>
        <fullName evidence="7">tRNA (guanine(46)-N(7))-methyltransferase</fullName>
    </alternativeName>
    <alternativeName>
        <fullName evidence="7">tRNA(m7G46)-methyltransferase</fullName>
    </alternativeName>
</protein>
<keyword evidence="3 7" id="KW-0489">Methyltransferase</keyword>
<evidence type="ECO:0000313" key="10">
    <source>
        <dbReference type="Proteomes" id="UP000460221"/>
    </source>
</evidence>
<evidence type="ECO:0000256" key="4">
    <source>
        <dbReference type="ARBA" id="ARBA00022679"/>
    </source>
</evidence>
<feature type="region of interest" description="Disordered" evidence="8">
    <location>
        <begin position="1"/>
        <end position="24"/>
    </location>
</feature>
<dbReference type="HAMAP" id="MF_01057">
    <property type="entry name" value="tRNA_methyltr_TrmB"/>
    <property type="match status" value="1"/>
</dbReference>
<evidence type="ECO:0000256" key="3">
    <source>
        <dbReference type="ARBA" id="ARBA00022603"/>
    </source>
</evidence>
<comment type="catalytic activity">
    <reaction evidence="1 7">
        <text>guanosine(46) in tRNA + S-adenosyl-L-methionine = N(7)-methylguanosine(46) in tRNA + S-adenosyl-L-homocysteine</text>
        <dbReference type="Rhea" id="RHEA:42708"/>
        <dbReference type="Rhea" id="RHEA-COMP:10188"/>
        <dbReference type="Rhea" id="RHEA-COMP:10189"/>
        <dbReference type="ChEBI" id="CHEBI:57856"/>
        <dbReference type="ChEBI" id="CHEBI:59789"/>
        <dbReference type="ChEBI" id="CHEBI:74269"/>
        <dbReference type="ChEBI" id="CHEBI:74480"/>
        <dbReference type="EC" id="2.1.1.33"/>
    </reaction>
</comment>
<comment type="caution">
    <text evidence="9">The sequence shown here is derived from an EMBL/GenBank/DDBJ whole genome shotgun (WGS) entry which is preliminary data.</text>
</comment>
<keyword evidence="6 7" id="KW-0819">tRNA processing</keyword>
<feature type="binding site" evidence="7">
    <location>
        <position position="178"/>
    </location>
    <ligand>
        <name>substrate</name>
    </ligand>
</feature>
<dbReference type="InterPro" id="IPR003358">
    <property type="entry name" value="tRNA_(Gua-N-7)_MeTrfase_Trmb"/>
</dbReference>
<dbReference type="CDD" id="cd02440">
    <property type="entry name" value="AdoMet_MTases"/>
    <property type="match status" value="1"/>
</dbReference>
<comment type="function">
    <text evidence="2 7">Catalyzes the formation of N(7)-methylguanine at position 46 (m7G46) in tRNA.</text>
</comment>
<dbReference type="SUPFAM" id="SSF53335">
    <property type="entry name" value="S-adenosyl-L-methionine-dependent methyltransferases"/>
    <property type="match status" value="1"/>
</dbReference>
<comment type="caution">
    <text evidence="7">Lacks conserved residue(s) required for the propagation of feature annotation.</text>
</comment>
<comment type="pathway">
    <text evidence="7">tRNA modification; N(7)-methylguanine-tRNA biosynthesis.</text>
</comment>
<accession>A0A7K1FNY9</accession>
<feature type="binding site" evidence="7">
    <location>
        <position position="174"/>
    </location>
    <ligand>
        <name>S-adenosyl-L-methionine</name>
        <dbReference type="ChEBI" id="CHEBI:59789"/>
    </ligand>
</feature>
<feature type="binding site" evidence="7">
    <location>
        <position position="151"/>
    </location>
    <ligand>
        <name>S-adenosyl-L-methionine</name>
        <dbReference type="ChEBI" id="CHEBI:59789"/>
    </ligand>
</feature>
<dbReference type="GO" id="GO:0008176">
    <property type="term" value="F:tRNA (guanine(46)-N7)-methyltransferase activity"/>
    <property type="evidence" value="ECO:0007669"/>
    <property type="project" value="UniProtKB-UniRule"/>
</dbReference>
<reference evidence="9 10" key="1">
    <citation type="submission" date="2019-11" db="EMBL/GenBank/DDBJ databases">
        <authorList>
            <person name="Jiang L.-Q."/>
        </authorList>
    </citation>
    <scope>NUCLEOTIDE SEQUENCE [LARGE SCALE GENOMIC DNA]</scope>
    <source>
        <strain evidence="9 10">YIM 132087</strain>
    </source>
</reference>
<dbReference type="PANTHER" id="PTHR23417">
    <property type="entry name" value="3-DEOXY-D-MANNO-OCTULOSONIC-ACID TRANSFERASE/TRNA GUANINE-N 7 - -METHYLTRANSFERASE"/>
    <property type="match status" value="1"/>
</dbReference>
<dbReference type="UniPathway" id="UPA00989"/>
<evidence type="ECO:0000256" key="2">
    <source>
        <dbReference type="ARBA" id="ARBA00003015"/>
    </source>
</evidence>
<feature type="binding site" evidence="7">
    <location>
        <begin position="245"/>
        <end position="248"/>
    </location>
    <ligand>
        <name>substrate</name>
    </ligand>
</feature>
<feature type="binding site" evidence="7">
    <location>
        <position position="210"/>
    </location>
    <ligand>
        <name>substrate</name>
    </ligand>
</feature>
<name>A0A7K1FNY9_9ACTN</name>
<dbReference type="Pfam" id="PF02390">
    <property type="entry name" value="Methyltransf_4"/>
    <property type="match status" value="1"/>
</dbReference>
<evidence type="ECO:0000256" key="7">
    <source>
        <dbReference type="HAMAP-Rule" id="MF_01057"/>
    </source>
</evidence>
<dbReference type="EMBL" id="WLYK01000008">
    <property type="protein sequence ID" value="MTD15866.1"/>
    <property type="molecule type" value="Genomic_DNA"/>
</dbReference>
<dbReference type="PROSITE" id="PS51625">
    <property type="entry name" value="SAM_MT_TRMB"/>
    <property type="match status" value="1"/>
</dbReference>
<dbReference type="Gene3D" id="3.40.50.150">
    <property type="entry name" value="Vaccinia Virus protein VP39"/>
    <property type="match status" value="1"/>
</dbReference>
<dbReference type="Proteomes" id="UP000460221">
    <property type="component" value="Unassembled WGS sequence"/>
</dbReference>
<comment type="similarity">
    <text evidence="7">Belongs to the class I-like SAM-binding methyltransferase superfamily. TrmB family.</text>
</comment>
<evidence type="ECO:0000313" key="9">
    <source>
        <dbReference type="EMBL" id="MTD15866.1"/>
    </source>
</evidence>
<evidence type="ECO:0000256" key="1">
    <source>
        <dbReference type="ARBA" id="ARBA00000142"/>
    </source>
</evidence>
<dbReference type="InterPro" id="IPR029063">
    <property type="entry name" value="SAM-dependent_MTases_sf"/>
</dbReference>
<proteinExistence type="inferred from homology"/>
<dbReference type="EC" id="2.1.1.33" evidence="7"/>
<sequence>MDSVDPDPGWPGTGGGPTVPTVEARPVQHTRIRTGTPGDGVPAHFRRVVSFTPRGGRLNDVQRRAWEAHAPAWYLDVDGVGTTLDPVALFGRDAPLVVEIGSGMGESTAAMAKARPEANILAIEVYRPGVAQTFHHLARAGVDNVRVLRADAVQVLTELVRPGSLAEIWLFFPDPWPKTRHIKRRLVSAEFAELAASRLRRGGLLRMATDWEPYALQMLAVLGGVKSLRNVHPGWAPRPAFRPRTRFERRGLSAGREINDLEFVRR</sequence>
<organism evidence="9 10">
    <name type="scientific">Nakamurella alba</name>
    <dbReference type="NCBI Taxonomy" id="2665158"/>
    <lineage>
        <taxon>Bacteria</taxon>
        <taxon>Bacillati</taxon>
        <taxon>Actinomycetota</taxon>
        <taxon>Actinomycetes</taxon>
        <taxon>Nakamurellales</taxon>
        <taxon>Nakamurellaceae</taxon>
        <taxon>Nakamurella</taxon>
    </lineage>
</organism>
<evidence type="ECO:0000256" key="8">
    <source>
        <dbReference type="SAM" id="MobiDB-lite"/>
    </source>
</evidence>
<keyword evidence="4 7" id="KW-0808">Transferase</keyword>
<dbReference type="InterPro" id="IPR055361">
    <property type="entry name" value="tRNA_methyltr_TrmB_bact"/>
</dbReference>
<dbReference type="PANTHER" id="PTHR23417:SF14">
    <property type="entry name" value="PENTACOTRIPEPTIDE-REPEAT REGION OF PRORP DOMAIN-CONTAINING PROTEIN"/>
    <property type="match status" value="1"/>
</dbReference>
<keyword evidence="5 7" id="KW-0949">S-adenosyl-L-methionine</keyword>
<feature type="binding site" evidence="7">
    <location>
        <position position="124"/>
    </location>
    <ligand>
        <name>S-adenosyl-L-methionine</name>
        <dbReference type="ChEBI" id="CHEBI:59789"/>
    </ligand>
</feature>
<keyword evidence="10" id="KW-1185">Reference proteome</keyword>
<evidence type="ECO:0000256" key="6">
    <source>
        <dbReference type="ARBA" id="ARBA00022694"/>
    </source>
</evidence>
<evidence type="ECO:0000256" key="5">
    <source>
        <dbReference type="ARBA" id="ARBA00022691"/>
    </source>
</evidence>
<dbReference type="NCBIfam" id="TIGR00091">
    <property type="entry name" value="tRNA (guanosine(46)-N7)-methyltransferase TrmB"/>
    <property type="match status" value="1"/>
</dbReference>
<gene>
    <name evidence="7 9" type="primary">trmB</name>
    <name evidence="9" type="ORF">GIS00_18175</name>
</gene>
<dbReference type="GO" id="GO:0043527">
    <property type="term" value="C:tRNA methyltransferase complex"/>
    <property type="evidence" value="ECO:0007669"/>
    <property type="project" value="TreeGrafter"/>
</dbReference>
<dbReference type="AlphaFoldDB" id="A0A7K1FNY9"/>